<reference evidence="2 3" key="1">
    <citation type="submission" date="2017-06" db="EMBL/GenBank/DDBJ databases">
        <title>Genome sequencing of cyanobaciteial culture collection at National Institute for Environmental Studies (NIES).</title>
        <authorList>
            <person name="Hirose Y."/>
            <person name="Shimura Y."/>
            <person name="Fujisawa T."/>
            <person name="Nakamura Y."/>
            <person name="Kawachi M."/>
        </authorList>
    </citation>
    <scope>NUCLEOTIDE SEQUENCE [LARGE SCALE GENOMIC DNA]</scope>
    <source>
        <strain evidence="2 3">NIES-806</strain>
    </source>
</reference>
<gene>
    <name evidence="2" type="ORF">NIES806_10120</name>
</gene>
<protein>
    <recommendedName>
        <fullName evidence="1">Polymerase beta nucleotidyltransferase domain-containing protein</fullName>
    </recommendedName>
</protein>
<dbReference type="PANTHER" id="PTHR37030:SF1">
    <property type="entry name" value="NUCLEOTIDYLTRANSFERASE"/>
    <property type="match status" value="1"/>
</dbReference>
<feature type="domain" description="Polymerase beta nucleotidyltransferase" evidence="1">
    <location>
        <begin position="12"/>
        <end position="107"/>
    </location>
</feature>
<dbReference type="AlphaFoldDB" id="A0A1Z4V0D1"/>
<dbReference type="SUPFAM" id="SSF81301">
    <property type="entry name" value="Nucleotidyltransferase"/>
    <property type="match status" value="1"/>
</dbReference>
<dbReference type="Gene3D" id="3.30.460.10">
    <property type="entry name" value="Beta Polymerase, domain 2"/>
    <property type="match status" value="1"/>
</dbReference>
<dbReference type="Proteomes" id="UP000218702">
    <property type="component" value="Chromosome"/>
</dbReference>
<dbReference type="InterPro" id="IPR043519">
    <property type="entry name" value="NT_sf"/>
</dbReference>
<proteinExistence type="predicted"/>
<evidence type="ECO:0000259" key="1">
    <source>
        <dbReference type="Pfam" id="PF18765"/>
    </source>
</evidence>
<evidence type="ECO:0000313" key="2">
    <source>
        <dbReference type="EMBL" id="BAZ84819.1"/>
    </source>
</evidence>
<keyword evidence="3" id="KW-1185">Reference proteome</keyword>
<dbReference type="EMBL" id="AP018316">
    <property type="protein sequence ID" value="BAZ84819.1"/>
    <property type="molecule type" value="Genomic_DNA"/>
</dbReference>
<name>A0A1Z4V0D1_9CYAN</name>
<accession>A0A1Z4V0D1</accession>
<dbReference type="OrthoDB" id="9809668at2"/>
<dbReference type="KEGG" id="dcm:NIES806_10120"/>
<dbReference type="RefSeq" id="WP_039199727.1">
    <property type="nucleotide sequence ID" value="NZ_AP018316.1"/>
</dbReference>
<dbReference type="InterPro" id="IPR041633">
    <property type="entry name" value="Polbeta"/>
</dbReference>
<dbReference type="CDD" id="cd05403">
    <property type="entry name" value="NT_KNTase_like"/>
    <property type="match status" value="1"/>
</dbReference>
<evidence type="ECO:0000313" key="3">
    <source>
        <dbReference type="Proteomes" id="UP000218702"/>
    </source>
</evidence>
<organism evidence="2 3">
    <name type="scientific">Dolichospermum compactum NIES-806</name>
    <dbReference type="NCBI Taxonomy" id="1973481"/>
    <lineage>
        <taxon>Bacteria</taxon>
        <taxon>Bacillati</taxon>
        <taxon>Cyanobacteriota</taxon>
        <taxon>Cyanophyceae</taxon>
        <taxon>Nostocales</taxon>
        <taxon>Aphanizomenonaceae</taxon>
        <taxon>Dolichospermum</taxon>
        <taxon>Dolichospermum compactum</taxon>
    </lineage>
</organism>
<dbReference type="PANTHER" id="PTHR37030">
    <property type="entry name" value="NUCLEOTIDYLTRANSFERASE"/>
    <property type="match status" value="1"/>
</dbReference>
<dbReference type="Pfam" id="PF18765">
    <property type="entry name" value="Polbeta"/>
    <property type="match status" value="1"/>
</dbReference>
<sequence>MAAKHLSTHFLNEITNRLVSALEPEQIFLFGSYAYGEPTEDSDIDLLVIISKSDEPRYRRARQAYKALRGIGIPKDILVMTRSEVELKASVANSLVNQVIRQGKLLYG</sequence>